<keyword evidence="4" id="KW-1185">Reference proteome</keyword>
<evidence type="ECO:0000259" key="2">
    <source>
        <dbReference type="Pfam" id="PF23598"/>
    </source>
</evidence>
<protein>
    <recommendedName>
        <fullName evidence="2">Disease resistance R13L4/SHOC-2-like LRR domain-containing protein</fullName>
    </recommendedName>
</protein>
<dbReference type="InterPro" id="IPR055414">
    <property type="entry name" value="LRR_R13L4/SHOC2-like"/>
</dbReference>
<dbReference type="SUPFAM" id="SSF52058">
    <property type="entry name" value="L domain-like"/>
    <property type="match status" value="1"/>
</dbReference>
<reference evidence="3" key="1">
    <citation type="submission" date="2015-04" db="UniProtKB">
        <authorList>
            <consortium name="EnsemblPlants"/>
        </authorList>
    </citation>
    <scope>IDENTIFICATION</scope>
</reference>
<accession>A0A0E0KN23</accession>
<dbReference type="EnsemblPlants" id="OPUNC04G03440.2">
    <property type="protein sequence ID" value="OPUNC04G03440.2"/>
    <property type="gene ID" value="OPUNC04G03440"/>
</dbReference>
<dbReference type="AlphaFoldDB" id="A0A0E0KN23"/>
<feature type="domain" description="Disease resistance R13L4/SHOC-2-like LRR" evidence="2">
    <location>
        <begin position="151"/>
        <end position="278"/>
    </location>
</feature>
<organism evidence="3">
    <name type="scientific">Oryza punctata</name>
    <name type="common">Red rice</name>
    <dbReference type="NCBI Taxonomy" id="4537"/>
    <lineage>
        <taxon>Eukaryota</taxon>
        <taxon>Viridiplantae</taxon>
        <taxon>Streptophyta</taxon>
        <taxon>Embryophyta</taxon>
        <taxon>Tracheophyta</taxon>
        <taxon>Spermatophyta</taxon>
        <taxon>Magnoliopsida</taxon>
        <taxon>Liliopsida</taxon>
        <taxon>Poales</taxon>
        <taxon>Poaceae</taxon>
        <taxon>BOP clade</taxon>
        <taxon>Oryzoideae</taxon>
        <taxon>Oryzeae</taxon>
        <taxon>Oryzinae</taxon>
        <taxon>Oryza</taxon>
    </lineage>
</organism>
<keyword evidence="1" id="KW-0677">Repeat</keyword>
<name>A0A0E0KN23_ORYPU</name>
<feature type="domain" description="Disease resistance R13L4/SHOC-2-like LRR" evidence="2">
    <location>
        <begin position="3"/>
        <end position="51"/>
    </location>
</feature>
<dbReference type="Proteomes" id="UP000026962">
    <property type="component" value="Chromosome 4"/>
</dbReference>
<dbReference type="Gramene" id="OPUNC04G03440.2">
    <property type="protein sequence ID" value="OPUNC04G03440.2"/>
    <property type="gene ID" value="OPUNC04G03440"/>
</dbReference>
<evidence type="ECO:0000313" key="3">
    <source>
        <dbReference type="EnsemblPlants" id="OPUNC04G03440.2"/>
    </source>
</evidence>
<evidence type="ECO:0000256" key="1">
    <source>
        <dbReference type="ARBA" id="ARBA00022737"/>
    </source>
</evidence>
<dbReference type="HOGENOM" id="CLU_000837_14_4_1"/>
<sequence length="296" mass="33490">MSQLRSLTIFGDVKKLPPLSNFSILRVLDIINCCGLENHHLDNVTKLIQLRNENNRASTKNRRSPIPGDIGCTRDISERTASILYSASTIVSSKCHGGSRLPDEFGKLQMLEEVLWISVFRYSMKFLEELGELKNIRKLSIDWDIGRVERDKDDLLILGSITLSHLELSLYSDEIQNAIVIKSIQGFQQLDTFYFYSEHRGLMLEAGSMSRLGRLTIRINAAKFKSTYGNFGLGIQHLCCLTTVSVIIHRHGGMIADVEAVEDAFKSMVEAHPNRPTLRIHIDKPCAKIEDEEDIE</sequence>
<evidence type="ECO:0000313" key="4">
    <source>
        <dbReference type="Proteomes" id="UP000026962"/>
    </source>
</evidence>
<reference evidence="3" key="2">
    <citation type="submission" date="2018-05" db="EMBL/GenBank/DDBJ databases">
        <title>OpunRS2 (Oryza punctata Reference Sequence Version 2).</title>
        <authorList>
            <person name="Zhang J."/>
            <person name="Kudrna D."/>
            <person name="Lee S."/>
            <person name="Talag J."/>
            <person name="Welchert J."/>
            <person name="Wing R.A."/>
        </authorList>
    </citation>
    <scope>NUCLEOTIDE SEQUENCE [LARGE SCALE GENOMIC DNA]</scope>
</reference>
<dbReference type="Pfam" id="PF23598">
    <property type="entry name" value="LRR_14"/>
    <property type="match status" value="2"/>
</dbReference>
<proteinExistence type="predicted"/>